<keyword evidence="2" id="KW-1133">Transmembrane helix</keyword>
<dbReference type="Proteomes" id="UP001197626">
    <property type="component" value="Chromosome"/>
</dbReference>
<dbReference type="RefSeq" id="WP_229292687.1">
    <property type="nucleotide sequence ID" value="NZ_CP086654.1"/>
</dbReference>
<feature type="transmembrane region" description="Helical" evidence="2">
    <location>
        <begin position="12"/>
        <end position="37"/>
    </location>
</feature>
<evidence type="ECO:0000256" key="1">
    <source>
        <dbReference type="SAM" id="MobiDB-lite"/>
    </source>
</evidence>
<keyword evidence="5" id="KW-1185">Reference proteome</keyword>
<dbReference type="Pfam" id="PF13273">
    <property type="entry name" value="DUF4064"/>
    <property type="match status" value="1"/>
</dbReference>
<feature type="transmembrane region" description="Helical" evidence="2">
    <location>
        <begin position="57"/>
        <end position="83"/>
    </location>
</feature>
<proteinExistence type="predicted"/>
<evidence type="ECO:0000313" key="4">
    <source>
        <dbReference type="EMBL" id="UEX90190.1"/>
    </source>
</evidence>
<feature type="transmembrane region" description="Helical" evidence="2">
    <location>
        <begin position="119"/>
        <end position="137"/>
    </location>
</feature>
<keyword evidence="2" id="KW-0472">Membrane</keyword>
<evidence type="ECO:0000259" key="3">
    <source>
        <dbReference type="Pfam" id="PF13273"/>
    </source>
</evidence>
<organism evidence="4 5">
    <name type="scientific">Staphylococcus ratti</name>
    <dbReference type="NCBI Taxonomy" id="2892440"/>
    <lineage>
        <taxon>Bacteria</taxon>
        <taxon>Bacillati</taxon>
        <taxon>Bacillota</taxon>
        <taxon>Bacilli</taxon>
        <taxon>Bacillales</taxon>
        <taxon>Staphylococcaceae</taxon>
        <taxon>Staphylococcus</taxon>
    </lineage>
</organism>
<dbReference type="InterPro" id="IPR025273">
    <property type="entry name" value="DUF4064"/>
</dbReference>
<reference evidence="4 5" key="1">
    <citation type="journal article" date="2022" name="Pathogens">
        <title>Staphylococcus ratti sp. nov. Isolated from a Lab Rat.</title>
        <authorList>
            <person name="Kovarovic V."/>
            <person name="Sedlacek I."/>
            <person name="Petras P."/>
            <person name="Kralova S."/>
            <person name="Maslanova I."/>
            <person name="Svec P."/>
            <person name="Neumann-Schaal M."/>
            <person name="Botka T."/>
            <person name="Gelbicova T."/>
            <person name="Stankova E."/>
            <person name="Doskar J."/>
            <person name="Pantucek R."/>
        </authorList>
    </citation>
    <scope>NUCLEOTIDE SEQUENCE [LARGE SCALE GENOMIC DNA]</scope>
    <source>
        <strain evidence="4 5">CCM 9025</strain>
    </source>
</reference>
<evidence type="ECO:0000256" key="2">
    <source>
        <dbReference type="SAM" id="Phobius"/>
    </source>
</evidence>
<name>A0ABY3PD34_9STAP</name>
<accession>A0ABY3PD34</accession>
<feature type="domain" description="DUF4064" evidence="3">
    <location>
        <begin position="3"/>
        <end position="102"/>
    </location>
</feature>
<sequence>MIKRTDEHIFTWIGVGIQSAIFFCMCFFMLLVGWNPLNFPENLSLYNSDRWTSGVDLIQFILGYCVLLKLIVVPLAIVGGILINEKAKLAGILLIIAGVFSLGSAIISIILTFVGALSLGLPISSILWITAGVMLLVKKPKTSVENPQYHRNHEGRNDTIEQSHDVENHNPQRPI</sequence>
<protein>
    <submittedName>
        <fullName evidence="4">DUF4064 domain-containing protein</fullName>
    </submittedName>
</protein>
<feature type="compositionally biased region" description="Basic and acidic residues" evidence="1">
    <location>
        <begin position="151"/>
        <end position="175"/>
    </location>
</feature>
<keyword evidence="2" id="KW-0812">Transmembrane</keyword>
<evidence type="ECO:0000313" key="5">
    <source>
        <dbReference type="Proteomes" id="UP001197626"/>
    </source>
</evidence>
<gene>
    <name evidence="4" type="ORF">LN051_00490</name>
</gene>
<feature type="region of interest" description="Disordered" evidence="1">
    <location>
        <begin position="145"/>
        <end position="175"/>
    </location>
</feature>
<dbReference type="EMBL" id="CP086654">
    <property type="protein sequence ID" value="UEX90190.1"/>
    <property type="molecule type" value="Genomic_DNA"/>
</dbReference>
<feature type="transmembrane region" description="Helical" evidence="2">
    <location>
        <begin position="90"/>
        <end position="113"/>
    </location>
</feature>